<dbReference type="NCBIfam" id="TIGR01221">
    <property type="entry name" value="rmlC"/>
    <property type="match status" value="1"/>
</dbReference>
<evidence type="ECO:0000313" key="2">
    <source>
        <dbReference type="EMBL" id="GAG27943.1"/>
    </source>
</evidence>
<protein>
    <recommendedName>
        <fullName evidence="3">dTDP-4-dehydrorhamnose 3,5-epimerase</fullName>
    </recommendedName>
</protein>
<dbReference type="EMBL" id="BARS01032445">
    <property type="protein sequence ID" value="GAG27943.1"/>
    <property type="molecule type" value="Genomic_DNA"/>
</dbReference>
<dbReference type="GO" id="GO:0019305">
    <property type="term" value="P:dTDP-rhamnose biosynthetic process"/>
    <property type="evidence" value="ECO:0007669"/>
    <property type="project" value="TreeGrafter"/>
</dbReference>
<sequence>MESWNAGRYGDAGLPDQFVQSNISRSASGVIRGLHYQHPGAQGKLVSVLQGRIFDVAVDIRSDSPTFRQWAGVELSASNHRQLYVPAGFAHGFCVLGDDALLSYLCTTEFNAEHDYGIAWNDPDIGIEWPIEPESLSEKDRNAPSLRHVPRERLPRMTA</sequence>
<dbReference type="InterPro" id="IPR014710">
    <property type="entry name" value="RmlC-like_jellyroll"/>
</dbReference>
<proteinExistence type="predicted"/>
<dbReference type="GO" id="GO:0008830">
    <property type="term" value="F:dTDP-4-dehydrorhamnose 3,5-epimerase activity"/>
    <property type="evidence" value="ECO:0007669"/>
    <property type="project" value="InterPro"/>
</dbReference>
<dbReference type="AlphaFoldDB" id="X0WTY0"/>
<accession>X0WTY0</accession>
<dbReference type="Gene3D" id="2.60.120.10">
    <property type="entry name" value="Jelly Rolls"/>
    <property type="match status" value="1"/>
</dbReference>
<name>X0WTY0_9ZZZZ</name>
<dbReference type="GO" id="GO:0000271">
    <property type="term" value="P:polysaccharide biosynthetic process"/>
    <property type="evidence" value="ECO:0007669"/>
    <property type="project" value="TreeGrafter"/>
</dbReference>
<comment type="caution">
    <text evidence="2">The sequence shown here is derived from an EMBL/GenBank/DDBJ whole genome shotgun (WGS) entry which is preliminary data.</text>
</comment>
<evidence type="ECO:0008006" key="3">
    <source>
        <dbReference type="Google" id="ProtNLM"/>
    </source>
</evidence>
<dbReference type="PANTHER" id="PTHR21047:SF2">
    <property type="entry name" value="THYMIDINE DIPHOSPHO-4-KETO-RHAMNOSE 3,5-EPIMERASE"/>
    <property type="match status" value="1"/>
</dbReference>
<dbReference type="SUPFAM" id="SSF51182">
    <property type="entry name" value="RmlC-like cupins"/>
    <property type="match status" value="1"/>
</dbReference>
<dbReference type="InterPro" id="IPR011051">
    <property type="entry name" value="RmlC_Cupin_sf"/>
</dbReference>
<dbReference type="PANTHER" id="PTHR21047">
    <property type="entry name" value="DTDP-6-DEOXY-D-GLUCOSE-3,5 EPIMERASE"/>
    <property type="match status" value="1"/>
</dbReference>
<feature type="compositionally biased region" description="Basic and acidic residues" evidence="1">
    <location>
        <begin position="149"/>
        <end position="159"/>
    </location>
</feature>
<reference evidence="2" key="1">
    <citation type="journal article" date="2014" name="Front. Microbiol.">
        <title>High frequency of phylogenetically diverse reductive dehalogenase-homologous genes in deep subseafloor sedimentary metagenomes.</title>
        <authorList>
            <person name="Kawai M."/>
            <person name="Futagami T."/>
            <person name="Toyoda A."/>
            <person name="Takaki Y."/>
            <person name="Nishi S."/>
            <person name="Hori S."/>
            <person name="Arai W."/>
            <person name="Tsubouchi T."/>
            <person name="Morono Y."/>
            <person name="Uchiyama I."/>
            <person name="Ito T."/>
            <person name="Fujiyama A."/>
            <person name="Inagaki F."/>
            <person name="Takami H."/>
        </authorList>
    </citation>
    <scope>NUCLEOTIDE SEQUENCE</scope>
    <source>
        <strain evidence="2">Expedition CK06-06</strain>
    </source>
</reference>
<dbReference type="GO" id="GO:0005829">
    <property type="term" value="C:cytosol"/>
    <property type="evidence" value="ECO:0007669"/>
    <property type="project" value="TreeGrafter"/>
</dbReference>
<gene>
    <name evidence="2" type="ORF">S01H1_50360</name>
</gene>
<organism evidence="2">
    <name type="scientific">marine sediment metagenome</name>
    <dbReference type="NCBI Taxonomy" id="412755"/>
    <lineage>
        <taxon>unclassified sequences</taxon>
        <taxon>metagenomes</taxon>
        <taxon>ecological metagenomes</taxon>
    </lineage>
</organism>
<dbReference type="Pfam" id="PF00908">
    <property type="entry name" value="dTDP_sugar_isom"/>
    <property type="match status" value="1"/>
</dbReference>
<dbReference type="InterPro" id="IPR000888">
    <property type="entry name" value="RmlC-like"/>
</dbReference>
<evidence type="ECO:0000256" key="1">
    <source>
        <dbReference type="SAM" id="MobiDB-lite"/>
    </source>
</evidence>
<dbReference type="CDD" id="cd00438">
    <property type="entry name" value="cupin_RmlC"/>
    <property type="match status" value="1"/>
</dbReference>
<feature type="region of interest" description="Disordered" evidence="1">
    <location>
        <begin position="136"/>
        <end position="159"/>
    </location>
</feature>